<comment type="similarity">
    <text evidence="1">Belongs to the ABC transporter superfamily.</text>
</comment>
<dbReference type="InterPro" id="IPR003593">
    <property type="entry name" value="AAA+_ATPase"/>
</dbReference>
<gene>
    <name evidence="6" type="primary">sugC_2</name>
    <name evidence="6" type="ORF">JAN5088_03404</name>
</gene>
<dbReference type="PROSITE" id="PS00211">
    <property type="entry name" value="ABC_TRANSPORTER_1"/>
    <property type="match status" value="1"/>
</dbReference>
<name>A0A0M6XV13_9RHOB</name>
<dbReference type="EMBL" id="CXPG01000023">
    <property type="protein sequence ID" value="CTQ34608.1"/>
    <property type="molecule type" value="Genomic_DNA"/>
</dbReference>
<dbReference type="InterPro" id="IPR017871">
    <property type="entry name" value="ABC_transporter-like_CS"/>
</dbReference>
<dbReference type="SUPFAM" id="SSF52540">
    <property type="entry name" value="P-loop containing nucleoside triphosphate hydrolases"/>
    <property type="match status" value="1"/>
</dbReference>
<evidence type="ECO:0000256" key="3">
    <source>
        <dbReference type="ARBA" id="ARBA00022741"/>
    </source>
</evidence>
<dbReference type="STRING" id="282197.SAMN04488517_11238"/>
<dbReference type="EC" id="3.6.3.-" evidence="6"/>
<organism evidence="6 7">
    <name type="scientific">Jannaschia rubra</name>
    <dbReference type="NCBI Taxonomy" id="282197"/>
    <lineage>
        <taxon>Bacteria</taxon>
        <taxon>Pseudomonadati</taxon>
        <taxon>Pseudomonadota</taxon>
        <taxon>Alphaproteobacteria</taxon>
        <taxon>Rhodobacterales</taxon>
        <taxon>Roseobacteraceae</taxon>
        <taxon>Jannaschia</taxon>
    </lineage>
</organism>
<dbReference type="GO" id="GO:0016887">
    <property type="term" value="F:ATP hydrolysis activity"/>
    <property type="evidence" value="ECO:0007669"/>
    <property type="project" value="InterPro"/>
</dbReference>
<evidence type="ECO:0000256" key="4">
    <source>
        <dbReference type="ARBA" id="ARBA00022840"/>
    </source>
</evidence>
<evidence type="ECO:0000313" key="7">
    <source>
        <dbReference type="Proteomes" id="UP000048908"/>
    </source>
</evidence>
<feature type="domain" description="ABC transporter" evidence="5">
    <location>
        <begin position="17"/>
        <end position="265"/>
    </location>
</feature>
<dbReference type="SMART" id="SM00382">
    <property type="entry name" value="AAA"/>
    <property type="match status" value="1"/>
</dbReference>
<keyword evidence="6" id="KW-0378">Hydrolase</keyword>
<dbReference type="FunFam" id="3.40.50.300:FF:000042">
    <property type="entry name" value="Maltose/maltodextrin ABC transporter, ATP-binding protein"/>
    <property type="match status" value="1"/>
</dbReference>
<keyword evidence="4 6" id="KW-0067">ATP-binding</keyword>
<dbReference type="GO" id="GO:0005524">
    <property type="term" value="F:ATP binding"/>
    <property type="evidence" value="ECO:0007669"/>
    <property type="project" value="UniProtKB-KW"/>
</dbReference>
<evidence type="ECO:0000313" key="6">
    <source>
        <dbReference type="EMBL" id="CTQ34608.1"/>
    </source>
</evidence>
<dbReference type="PROSITE" id="PS50893">
    <property type="entry name" value="ABC_TRANSPORTER_2"/>
    <property type="match status" value="1"/>
</dbReference>
<dbReference type="InterPro" id="IPR013611">
    <property type="entry name" value="Transp-assoc_OB_typ2"/>
</dbReference>
<dbReference type="Pfam" id="PF08402">
    <property type="entry name" value="TOBE_2"/>
    <property type="match status" value="1"/>
</dbReference>
<dbReference type="Pfam" id="PF00005">
    <property type="entry name" value="ABC_tran"/>
    <property type="match status" value="1"/>
</dbReference>
<dbReference type="InterPro" id="IPR003439">
    <property type="entry name" value="ABC_transporter-like_ATP-bd"/>
</dbReference>
<dbReference type="Proteomes" id="UP000048908">
    <property type="component" value="Unassembled WGS sequence"/>
</dbReference>
<dbReference type="RefSeq" id="WP_055683976.1">
    <property type="nucleotide sequence ID" value="NZ_CXPG01000023.1"/>
</dbReference>
<sequence>METVRAGDAVADRAAALSIRGVTRRFGDVAALDDVSIDLEPGEFMSIIGPSGCGKSTLLRSIAGLEEIDAGHILIGDRDVRGLRPSEREVAFVFQSYALYPHMTCRQNLAAPLMMQELSALGRAPGLHRLSPRARRRRADIARRVDRIAAQLQIETLLDRRPLQLSGGQRQRVALGRALIREPKLFLLDEPLANLDAALRNTTRAELHALQRRVGATTLFVTHDQAEAMAISDRIAVMFAGRVRQVGTPDELYRNPVDLDVARFLSQPWLNRIDAATVARRLERGPARPVARIRGEALRDATGVVAFRPEHATVHPEEDRATPGLRVEVERAEHAGSDANLFVRLRDDGTPCVVRIASEGIDDWPPGRPALMRFDMDAAWVFPHPDPDPDAAASAGPAAQVA</sequence>
<evidence type="ECO:0000256" key="2">
    <source>
        <dbReference type="ARBA" id="ARBA00022448"/>
    </source>
</evidence>
<keyword evidence="3" id="KW-0547">Nucleotide-binding</keyword>
<proteinExistence type="inferred from homology"/>
<dbReference type="OrthoDB" id="9806149at2"/>
<accession>A0A0M6XV13</accession>
<keyword evidence="7" id="KW-1185">Reference proteome</keyword>
<dbReference type="InterPro" id="IPR008995">
    <property type="entry name" value="Mo/tungstate-bd_C_term_dom"/>
</dbReference>
<dbReference type="GO" id="GO:0055052">
    <property type="term" value="C:ATP-binding cassette (ABC) transporter complex, substrate-binding subunit-containing"/>
    <property type="evidence" value="ECO:0007669"/>
    <property type="project" value="TreeGrafter"/>
</dbReference>
<keyword evidence="2" id="KW-0813">Transport</keyword>
<dbReference type="SUPFAM" id="SSF50331">
    <property type="entry name" value="MOP-like"/>
    <property type="match status" value="1"/>
</dbReference>
<evidence type="ECO:0000256" key="1">
    <source>
        <dbReference type="ARBA" id="ARBA00005417"/>
    </source>
</evidence>
<protein>
    <submittedName>
        <fullName evidence="6">Trehalose import ATP-binding protein SugC</fullName>
        <ecNumber evidence="6">3.6.3.-</ecNumber>
    </submittedName>
</protein>
<dbReference type="PANTHER" id="PTHR43875">
    <property type="entry name" value="MALTODEXTRIN IMPORT ATP-BINDING PROTEIN MSMX"/>
    <property type="match status" value="1"/>
</dbReference>
<dbReference type="Gene3D" id="3.40.50.300">
    <property type="entry name" value="P-loop containing nucleotide triphosphate hydrolases"/>
    <property type="match status" value="1"/>
</dbReference>
<evidence type="ECO:0000259" key="5">
    <source>
        <dbReference type="PROSITE" id="PS50893"/>
    </source>
</evidence>
<reference evidence="6 7" key="1">
    <citation type="submission" date="2015-07" db="EMBL/GenBank/DDBJ databases">
        <authorList>
            <person name="Noorani M."/>
        </authorList>
    </citation>
    <scope>NUCLEOTIDE SEQUENCE [LARGE SCALE GENOMIC DNA]</scope>
    <source>
        <strain evidence="6 7">CECT 5088</strain>
    </source>
</reference>
<dbReference type="InterPro" id="IPR027417">
    <property type="entry name" value="P-loop_NTPase"/>
</dbReference>
<dbReference type="PANTHER" id="PTHR43875:SF1">
    <property type="entry name" value="OSMOPROTECTIVE COMPOUNDS UPTAKE ATP-BINDING PROTEIN GGTA"/>
    <property type="match status" value="1"/>
</dbReference>
<dbReference type="AlphaFoldDB" id="A0A0M6XV13"/>
<dbReference type="InterPro" id="IPR047641">
    <property type="entry name" value="ABC_transpr_MalK/UgpC-like"/>
</dbReference>
<dbReference type="GO" id="GO:0140359">
    <property type="term" value="F:ABC-type transporter activity"/>
    <property type="evidence" value="ECO:0007669"/>
    <property type="project" value="UniProtKB-ARBA"/>
</dbReference>